<dbReference type="Proteomes" id="UP000054558">
    <property type="component" value="Unassembled WGS sequence"/>
</dbReference>
<keyword evidence="2" id="KW-1185">Reference proteome</keyword>
<name>A0A1Y1ISD3_KLENI</name>
<proteinExistence type="predicted"/>
<sequence>MEEVTLPGGRSASFEACTGYFDPDVSWLEDAAKERADLKITALVKKRRETSRSNKGVPPMERKILRGKYLLAPQLWNEYAGIVCIPEAAAADICARVLPIYARIVTEWEWLQRREAEKESEENASYEFGIYVWGDKGDRACIPNGKVDVLEEDANIFGIMVNLFKPEVRKPFYKHAVDSDSSA</sequence>
<evidence type="ECO:0000313" key="1">
    <source>
        <dbReference type="EMBL" id="GAQ92952.1"/>
    </source>
</evidence>
<dbReference type="AlphaFoldDB" id="A0A1Y1ISD3"/>
<dbReference type="EMBL" id="DF238170">
    <property type="protein sequence ID" value="GAQ92952.1"/>
    <property type="molecule type" value="Genomic_DNA"/>
</dbReference>
<accession>A0A1Y1ISD3</accession>
<reference evidence="1 2" key="1">
    <citation type="journal article" date="2014" name="Nat. Commun.">
        <title>Klebsormidium flaccidum genome reveals primary factors for plant terrestrial adaptation.</title>
        <authorList>
            <person name="Hori K."/>
            <person name="Maruyama F."/>
            <person name="Fujisawa T."/>
            <person name="Togashi T."/>
            <person name="Yamamoto N."/>
            <person name="Seo M."/>
            <person name="Sato S."/>
            <person name="Yamada T."/>
            <person name="Mori H."/>
            <person name="Tajima N."/>
            <person name="Moriyama T."/>
            <person name="Ikeuchi M."/>
            <person name="Watanabe M."/>
            <person name="Wada H."/>
            <person name="Kobayashi K."/>
            <person name="Saito M."/>
            <person name="Masuda T."/>
            <person name="Sasaki-Sekimoto Y."/>
            <person name="Mashiguchi K."/>
            <person name="Awai K."/>
            <person name="Shimojima M."/>
            <person name="Masuda S."/>
            <person name="Iwai M."/>
            <person name="Nobusawa T."/>
            <person name="Narise T."/>
            <person name="Kondo S."/>
            <person name="Saito H."/>
            <person name="Sato R."/>
            <person name="Murakawa M."/>
            <person name="Ihara Y."/>
            <person name="Oshima-Yamada Y."/>
            <person name="Ohtaka K."/>
            <person name="Satoh M."/>
            <person name="Sonobe K."/>
            <person name="Ishii M."/>
            <person name="Ohtani R."/>
            <person name="Kanamori-Sato M."/>
            <person name="Honoki R."/>
            <person name="Miyazaki D."/>
            <person name="Mochizuki H."/>
            <person name="Umetsu J."/>
            <person name="Higashi K."/>
            <person name="Shibata D."/>
            <person name="Kamiya Y."/>
            <person name="Sato N."/>
            <person name="Nakamura Y."/>
            <person name="Tabata S."/>
            <person name="Ida S."/>
            <person name="Kurokawa K."/>
            <person name="Ohta H."/>
        </authorList>
    </citation>
    <scope>NUCLEOTIDE SEQUENCE [LARGE SCALE GENOMIC DNA]</scope>
    <source>
        <strain evidence="1 2">NIES-2285</strain>
    </source>
</reference>
<gene>
    <name evidence="1" type="ORF">KFL_012210010</name>
</gene>
<evidence type="ECO:0000313" key="2">
    <source>
        <dbReference type="Proteomes" id="UP000054558"/>
    </source>
</evidence>
<organism evidence="1 2">
    <name type="scientific">Klebsormidium nitens</name>
    <name type="common">Green alga</name>
    <name type="synonym">Ulothrix nitens</name>
    <dbReference type="NCBI Taxonomy" id="105231"/>
    <lineage>
        <taxon>Eukaryota</taxon>
        <taxon>Viridiplantae</taxon>
        <taxon>Streptophyta</taxon>
        <taxon>Klebsormidiophyceae</taxon>
        <taxon>Klebsormidiales</taxon>
        <taxon>Klebsormidiaceae</taxon>
        <taxon>Klebsormidium</taxon>
    </lineage>
</organism>
<protein>
    <submittedName>
        <fullName evidence="1">Uncharacterized protein</fullName>
    </submittedName>
</protein>